<name>A0A392S2K6_9FABA</name>
<keyword evidence="2" id="KW-1185">Reference proteome</keyword>
<keyword evidence="1" id="KW-0378">Hydrolase</keyword>
<dbReference type="Proteomes" id="UP000265520">
    <property type="component" value="Unassembled WGS sequence"/>
</dbReference>
<accession>A0A392S2K6</accession>
<evidence type="ECO:0000313" key="2">
    <source>
        <dbReference type="Proteomes" id="UP000265520"/>
    </source>
</evidence>
<dbReference type="PANTHER" id="PTHR33710:SF71">
    <property type="entry name" value="ENDONUCLEASE_EXONUCLEASE_PHOSPHATASE DOMAIN-CONTAINING PROTEIN"/>
    <property type="match status" value="1"/>
</dbReference>
<reference evidence="1 2" key="1">
    <citation type="journal article" date="2018" name="Front. Plant Sci.">
        <title>Red Clover (Trifolium pratense) and Zigzag Clover (T. medium) - A Picture of Genomic Similarities and Differences.</title>
        <authorList>
            <person name="Dluhosova J."/>
            <person name="Istvanek J."/>
            <person name="Nedelnik J."/>
            <person name="Repkova J."/>
        </authorList>
    </citation>
    <scope>NUCLEOTIDE SEQUENCE [LARGE SCALE GENOMIC DNA]</scope>
    <source>
        <strain evidence="2">cv. 10/8</strain>
        <tissue evidence="1">Leaf</tissue>
    </source>
</reference>
<organism evidence="1 2">
    <name type="scientific">Trifolium medium</name>
    <dbReference type="NCBI Taxonomy" id="97028"/>
    <lineage>
        <taxon>Eukaryota</taxon>
        <taxon>Viridiplantae</taxon>
        <taxon>Streptophyta</taxon>
        <taxon>Embryophyta</taxon>
        <taxon>Tracheophyta</taxon>
        <taxon>Spermatophyta</taxon>
        <taxon>Magnoliopsida</taxon>
        <taxon>eudicotyledons</taxon>
        <taxon>Gunneridae</taxon>
        <taxon>Pentapetalae</taxon>
        <taxon>rosids</taxon>
        <taxon>fabids</taxon>
        <taxon>Fabales</taxon>
        <taxon>Fabaceae</taxon>
        <taxon>Papilionoideae</taxon>
        <taxon>50 kb inversion clade</taxon>
        <taxon>NPAAA clade</taxon>
        <taxon>Hologalegina</taxon>
        <taxon>IRL clade</taxon>
        <taxon>Trifolieae</taxon>
        <taxon>Trifolium</taxon>
    </lineage>
</organism>
<sequence length="81" mass="9750">MGTYYSKEQWLDRAMANVEWLQMFQEVRLLNLVATKSDHSPIMLNRFKGEKHGRHRRFRFENIWLLEPDIAEVVKEGWQGS</sequence>
<keyword evidence="1" id="KW-0255">Endonuclease</keyword>
<proteinExistence type="predicted"/>
<evidence type="ECO:0000313" key="1">
    <source>
        <dbReference type="EMBL" id="MCI42672.1"/>
    </source>
</evidence>
<dbReference type="GO" id="GO:0004519">
    <property type="term" value="F:endonuclease activity"/>
    <property type="evidence" value="ECO:0007669"/>
    <property type="project" value="UniProtKB-KW"/>
</dbReference>
<dbReference type="GO" id="GO:0004527">
    <property type="term" value="F:exonuclease activity"/>
    <property type="evidence" value="ECO:0007669"/>
    <property type="project" value="UniProtKB-KW"/>
</dbReference>
<protein>
    <submittedName>
        <fullName evidence="1">Endonuclease/exonuclease/phosphatase family protein</fullName>
    </submittedName>
</protein>
<dbReference type="EMBL" id="LXQA010307449">
    <property type="protein sequence ID" value="MCI42672.1"/>
    <property type="molecule type" value="Genomic_DNA"/>
</dbReference>
<keyword evidence="1" id="KW-0540">Nuclease</keyword>
<feature type="non-terminal residue" evidence="1">
    <location>
        <position position="81"/>
    </location>
</feature>
<dbReference type="PANTHER" id="PTHR33710">
    <property type="entry name" value="BNAC02G09200D PROTEIN"/>
    <property type="match status" value="1"/>
</dbReference>
<dbReference type="AlphaFoldDB" id="A0A392S2K6"/>
<comment type="caution">
    <text evidence="1">The sequence shown here is derived from an EMBL/GenBank/DDBJ whole genome shotgun (WGS) entry which is preliminary data.</text>
</comment>
<keyword evidence="1" id="KW-0269">Exonuclease</keyword>